<evidence type="ECO:0000313" key="2">
    <source>
        <dbReference type="Proteomes" id="UP000050525"/>
    </source>
</evidence>
<dbReference type="Proteomes" id="UP000050525">
    <property type="component" value="Unassembled WGS sequence"/>
</dbReference>
<organism evidence="1 2">
    <name type="scientific">Alligator mississippiensis</name>
    <name type="common">American alligator</name>
    <dbReference type="NCBI Taxonomy" id="8496"/>
    <lineage>
        <taxon>Eukaryota</taxon>
        <taxon>Metazoa</taxon>
        <taxon>Chordata</taxon>
        <taxon>Craniata</taxon>
        <taxon>Vertebrata</taxon>
        <taxon>Euteleostomi</taxon>
        <taxon>Archelosauria</taxon>
        <taxon>Archosauria</taxon>
        <taxon>Crocodylia</taxon>
        <taxon>Alligatoridae</taxon>
        <taxon>Alligatorinae</taxon>
        <taxon>Alligator</taxon>
    </lineage>
</organism>
<gene>
    <name evidence="1" type="ORF">Y1Q_0011235</name>
</gene>
<keyword evidence="2" id="KW-1185">Reference proteome</keyword>
<protein>
    <submittedName>
        <fullName evidence="1">Uncharacterized protein</fullName>
    </submittedName>
</protein>
<dbReference type="EMBL" id="AKHW03003826">
    <property type="protein sequence ID" value="KYO32895.1"/>
    <property type="molecule type" value="Genomic_DNA"/>
</dbReference>
<reference evidence="1 2" key="1">
    <citation type="journal article" date="2012" name="Genome Biol.">
        <title>Sequencing three crocodilian genomes to illuminate the evolution of archosaurs and amniotes.</title>
        <authorList>
            <person name="St John J.A."/>
            <person name="Braun E.L."/>
            <person name="Isberg S.R."/>
            <person name="Miles L.G."/>
            <person name="Chong A.Y."/>
            <person name="Gongora J."/>
            <person name="Dalzell P."/>
            <person name="Moran C."/>
            <person name="Bed'hom B."/>
            <person name="Abzhanov A."/>
            <person name="Burgess S.C."/>
            <person name="Cooksey A.M."/>
            <person name="Castoe T.A."/>
            <person name="Crawford N.G."/>
            <person name="Densmore L.D."/>
            <person name="Drew J.C."/>
            <person name="Edwards S.V."/>
            <person name="Faircloth B.C."/>
            <person name="Fujita M.K."/>
            <person name="Greenwold M.J."/>
            <person name="Hoffmann F.G."/>
            <person name="Howard J.M."/>
            <person name="Iguchi T."/>
            <person name="Janes D.E."/>
            <person name="Khan S.Y."/>
            <person name="Kohno S."/>
            <person name="de Koning A.J."/>
            <person name="Lance S.L."/>
            <person name="McCarthy F.M."/>
            <person name="McCormack J.E."/>
            <person name="Merchant M.E."/>
            <person name="Peterson D.G."/>
            <person name="Pollock D.D."/>
            <person name="Pourmand N."/>
            <person name="Raney B.J."/>
            <person name="Roessler K.A."/>
            <person name="Sanford J.R."/>
            <person name="Sawyer R.H."/>
            <person name="Schmidt C.J."/>
            <person name="Triplett E.W."/>
            <person name="Tuberville T.D."/>
            <person name="Venegas-Anaya M."/>
            <person name="Howard J.T."/>
            <person name="Jarvis E.D."/>
            <person name="Guillette L.J.Jr."/>
            <person name="Glenn T.C."/>
            <person name="Green R.E."/>
            <person name="Ray D.A."/>
        </authorList>
    </citation>
    <scope>NUCLEOTIDE SEQUENCE [LARGE SCALE GENOMIC DNA]</scope>
    <source>
        <strain evidence="1">KSC_2009_1</strain>
    </source>
</reference>
<comment type="caution">
    <text evidence="1">The sequence shown here is derived from an EMBL/GenBank/DDBJ whole genome shotgun (WGS) entry which is preliminary data.</text>
</comment>
<accession>A0A151N8Q6</accession>
<sequence length="90" mass="10333">MIQGYADQHDMHNFFQATKTTYGPCSTGENPLQSQNGSRLLKDDDAIYLHWKEHFKLLLNREPTISEETLQVIPQRHVVDSLGIHQPSES</sequence>
<proteinExistence type="predicted"/>
<evidence type="ECO:0000313" key="1">
    <source>
        <dbReference type="EMBL" id="KYO32895.1"/>
    </source>
</evidence>
<name>A0A151N8Q6_ALLMI</name>
<dbReference type="AlphaFoldDB" id="A0A151N8Q6"/>